<dbReference type="InterPro" id="IPR006944">
    <property type="entry name" value="Phage/GTA_portal"/>
</dbReference>
<keyword evidence="1" id="KW-0118">Viral capsid assembly</keyword>
<evidence type="ECO:0000313" key="4">
    <source>
        <dbReference type="EMBL" id="DAF92663.1"/>
    </source>
</evidence>
<keyword evidence="2" id="KW-1162">Viral penetration into host cytoplasm</keyword>
<accession>A0A8S5UDT2</accession>
<dbReference type="EMBL" id="BK016070">
    <property type="protein sequence ID" value="DAF92663.1"/>
    <property type="molecule type" value="Genomic_DNA"/>
</dbReference>
<keyword evidence="3" id="KW-0231">Viral genome packaging</keyword>
<protein>
    <submittedName>
        <fullName evidence="4">Portal protein</fullName>
    </submittedName>
</protein>
<reference evidence="4" key="1">
    <citation type="journal article" date="2021" name="Proc. Natl. Acad. Sci. U.S.A.">
        <title>A Catalog of Tens of Thousands of Viruses from Human Metagenomes Reveals Hidden Associations with Chronic Diseases.</title>
        <authorList>
            <person name="Tisza M.J."/>
            <person name="Buck C.B."/>
        </authorList>
    </citation>
    <scope>NUCLEOTIDE SEQUENCE</scope>
    <source>
        <strain evidence="4">Ct1AP5</strain>
    </source>
</reference>
<proteinExistence type="predicted"/>
<evidence type="ECO:0000256" key="2">
    <source>
        <dbReference type="ARBA" id="ARBA00023009"/>
    </source>
</evidence>
<evidence type="ECO:0000256" key="1">
    <source>
        <dbReference type="ARBA" id="ARBA00022950"/>
    </source>
</evidence>
<name>A0A8S5UDT2_9CAUD</name>
<keyword evidence="2" id="KW-1160">Virus entry into host cell</keyword>
<keyword evidence="1" id="KW-1188">Viral release from host cell</keyword>
<organism evidence="4">
    <name type="scientific">Myoviridae sp. ct1AP5</name>
    <dbReference type="NCBI Taxonomy" id="2825017"/>
    <lineage>
        <taxon>Viruses</taxon>
        <taxon>Duplodnaviria</taxon>
        <taxon>Heunggongvirae</taxon>
        <taxon>Uroviricota</taxon>
        <taxon>Caudoviricetes</taxon>
    </lineage>
</organism>
<sequence length="412" mass="47607">MGLKETISNIFNFKEKEKSNDNDLTYAKMLNGQLPIFSQFGNNIYASDVVLQCIYAIIDEMTKLEPKHIRKTGYDYIPVEGDIQSVLDDPNPLMTFPDFMSKFMFNLLVNENSFVYKKYENDKLVALYPLNPTRVTFLEAADGKLYVEFEFASGYKSTLPYDLVIHQKNHFTVNDLMGGNEFGQPNNEPILDTVRLYDTLLQGLRKALNISFAINGIVKYNTMLDDGKMEKAIKEFENKLNNSDSGILGMDNKAEIVQFKRDIKLIDEATLKFIDDKILRNWKTPIEILRGNASTEVLESWYQLCLEPYIIRISKTFTKSIFTKREATGYRNEIKLFPKELIFANMQDTIAMVNLLAPTGTLYENEKRVSFGFAPLKELEGKRLQSLNWVDVDFAKEYQLKTKNKEEKEVQK</sequence>
<keyword evidence="2" id="KW-1171">Viral genome ejection through host cell envelope</keyword>
<dbReference type="Pfam" id="PF04860">
    <property type="entry name" value="Phage_portal"/>
    <property type="match status" value="1"/>
</dbReference>
<evidence type="ECO:0000256" key="3">
    <source>
        <dbReference type="ARBA" id="ARBA00023219"/>
    </source>
</evidence>